<feature type="region of interest" description="Disordered" evidence="1">
    <location>
        <begin position="1"/>
        <end position="61"/>
    </location>
</feature>
<name>A0ABP7DLG6_9ACTN</name>
<evidence type="ECO:0000313" key="3">
    <source>
        <dbReference type="Proteomes" id="UP001499884"/>
    </source>
</evidence>
<feature type="compositionally biased region" description="Basic residues" evidence="1">
    <location>
        <begin position="37"/>
        <end position="56"/>
    </location>
</feature>
<evidence type="ECO:0000313" key="2">
    <source>
        <dbReference type="EMBL" id="GAA3706863.1"/>
    </source>
</evidence>
<proteinExistence type="predicted"/>
<gene>
    <name evidence="2" type="ORF">GCM10023082_01050</name>
</gene>
<comment type="caution">
    <text evidence="2">The sequence shown here is derived from an EMBL/GenBank/DDBJ whole genome shotgun (WGS) entry which is preliminary data.</text>
</comment>
<sequence>MARVAPPGSGPLSSASRPGGVLTSRKSVLRVAGRAGTRPRRAGRLARAGLRGRRATARSVSQSIHAVEAEVRFLHRFDVSRAPVPGSGPLLPGRFAEIGAGTRAVPRVPGREYRS</sequence>
<organism evidence="2 3">
    <name type="scientific">Streptomyces tremellae</name>
    <dbReference type="NCBI Taxonomy" id="1124239"/>
    <lineage>
        <taxon>Bacteria</taxon>
        <taxon>Bacillati</taxon>
        <taxon>Actinomycetota</taxon>
        <taxon>Actinomycetes</taxon>
        <taxon>Kitasatosporales</taxon>
        <taxon>Streptomycetaceae</taxon>
        <taxon>Streptomyces</taxon>
    </lineage>
</organism>
<keyword evidence="3" id="KW-1185">Reference proteome</keyword>
<dbReference type="Proteomes" id="UP001499884">
    <property type="component" value="Unassembled WGS sequence"/>
</dbReference>
<feature type="compositionally biased region" description="Low complexity" evidence="1">
    <location>
        <begin position="1"/>
        <end position="20"/>
    </location>
</feature>
<reference evidence="3" key="1">
    <citation type="journal article" date="2019" name="Int. J. Syst. Evol. Microbiol.">
        <title>The Global Catalogue of Microorganisms (GCM) 10K type strain sequencing project: providing services to taxonomists for standard genome sequencing and annotation.</title>
        <authorList>
            <consortium name="The Broad Institute Genomics Platform"/>
            <consortium name="The Broad Institute Genome Sequencing Center for Infectious Disease"/>
            <person name="Wu L."/>
            <person name="Ma J."/>
        </authorList>
    </citation>
    <scope>NUCLEOTIDE SEQUENCE [LARGE SCALE GENOMIC DNA]</scope>
    <source>
        <strain evidence="3">JCM 30846</strain>
    </source>
</reference>
<dbReference type="EMBL" id="BAABEP010000001">
    <property type="protein sequence ID" value="GAA3706863.1"/>
    <property type="molecule type" value="Genomic_DNA"/>
</dbReference>
<accession>A0ABP7DLG6</accession>
<protein>
    <submittedName>
        <fullName evidence="2">Uncharacterized protein</fullName>
    </submittedName>
</protein>
<evidence type="ECO:0000256" key="1">
    <source>
        <dbReference type="SAM" id="MobiDB-lite"/>
    </source>
</evidence>